<protein>
    <submittedName>
        <fullName evidence="2">Uncharacterized protein</fullName>
    </submittedName>
</protein>
<dbReference type="EMBL" id="DS989730">
    <property type="protein sequence ID" value="EEA06808.1"/>
    <property type="molecule type" value="Genomic_DNA"/>
</dbReference>
<feature type="region of interest" description="Disordered" evidence="1">
    <location>
        <begin position="130"/>
        <end position="153"/>
    </location>
</feature>
<organism evidence="2 3">
    <name type="scientific">Cryptosporidium muris (strain RN66)</name>
    <dbReference type="NCBI Taxonomy" id="441375"/>
    <lineage>
        <taxon>Eukaryota</taxon>
        <taxon>Sar</taxon>
        <taxon>Alveolata</taxon>
        <taxon>Apicomplexa</taxon>
        <taxon>Conoidasida</taxon>
        <taxon>Coccidia</taxon>
        <taxon>Eucoccidiorida</taxon>
        <taxon>Eimeriorina</taxon>
        <taxon>Cryptosporidiidae</taxon>
        <taxon>Cryptosporidium</taxon>
    </lineage>
</organism>
<evidence type="ECO:0000256" key="1">
    <source>
        <dbReference type="SAM" id="MobiDB-lite"/>
    </source>
</evidence>
<dbReference type="Proteomes" id="UP000001460">
    <property type="component" value="Unassembled WGS sequence"/>
</dbReference>
<dbReference type="OMA" id="RWILICI"/>
<evidence type="ECO:0000313" key="3">
    <source>
        <dbReference type="Proteomes" id="UP000001460"/>
    </source>
</evidence>
<proteinExistence type="predicted"/>
<keyword evidence="3" id="KW-1185">Reference proteome</keyword>
<dbReference type="AlphaFoldDB" id="B6AF41"/>
<dbReference type="VEuPathDB" id="CryptoDB:CMU_014840"/>
<evidence type="ECO:0000313" key="2">
    <source>
        <dbReference type="EMBL" id="EEA06808.1"/>
    </source>
</evidence>
<gene>
    <name evidence="2" type="ORF">CMU_014840</name>
</gene>
<name>B6AF41_CRYMR</name>
<sequence>MALSTGSRNSDLSAVIGNYNNITGNKLSLQMIRRNWLRWILICISMIWCIGKLEASRIERIRYSKQKVPEKLPSTKFRGQLYSDGSILWKKCYRSRNGNWGNWVTASVNEIPRSLINKMLLYQSKSRRSNLSSDSSEFSDENEMSTSDTSYEGVPVSTSRLEVYPVDETAITPQYRKPTGKFGKEYVESLAEDLVLVQELPRSEIQRSKIPELESTGTRFLFSTPPLVNPYETSRPKFIQHSRSSRLQYPNSKIKLSSSLNPLDSQSLKIPATRLKLRKPTIPTKTWNSLSELSKYELSRIQWTLFASLYNPSTDNLKLIKKVPPLGFKPVSNVSECTTAYMKAFMANYCTVSDYIYKKGISKSILVAIEKEIKLWCGSMIKLWYSYLQQVGIQNLPSPSKYMK</sequence>
<reference evidence="2" key="1">
    <citation type="submission" date="2008-06" db="EMBL/GenBank/DDBJ databases">
        <authorList>
            <person name="Lorenzi H."/>
            <person name="Inman J."/>
            <person name="Miller J."/>
            <person name="Schobel S."/>
            <person name="Amedeo P."/>
            <person name="Caler E.V."/>
            <person name="da Silva J."/>
        </authorList>
    </citation>
    <scope>NUCLEOTIDE SEQUENCE [LARGE SCALE GENOMIC DNA]</scope>
    <source>
        <strain evidence="2">RN66</strain>
    </source>
</reference>
<dbReference type="GeneID" id="6996043"/>
<dbReference type="RefSeq" id="XP_002141157.1">
    <property type="nucleotide sequence ID" value="XM_002141121.1"/>
</dbReference>
<accession>B6AF41</accession>
<dbReference type="OrthoDB" id="341970at2759"/>